<name>A0A3N4VBE2_9RHOB</name>
<protein>
    <submittedName>
        <fullName evidence="1">Uncharacterized protein</fullName>
    </submittedName>
</protein>
<dbReference type="EMBL" id="RKQK01000001">
    <property type="protein sequence ID" value="RPE71150.1"/>
    <property type="molecule type" value="Genomic_DNA"/>
</dbReference>
<organism evidence="1 2">
    <name type="scientific">Pacificibacter maritimus</name>
    <dbReference type="NCBI Taxonomy" id="762213"/>
    <lineage>
        <taxon>Bacteria</taxon>
        <taxon>Pseudomonadati</taxon>
        <taxon>Pseudomonadota</taxon>
        <taxon>Alphaproteobacteria</taxon>
        <taxon>Rhodobacterales</taxon>
        <taxon>Roseobacteraceae</taxon>
        <taxon>Pacificibacter</taxon>
    </lineage>
</organism>
<sequence>MTGNMQPEDMTPAQLRKRIKALNADTPRYKALEAALGEGVGYGHAWYATQKEHWLGWLSEYSGAGAYGRKVGPKRSAQFVYNHIQCAPMLFWLSEALDVEDELLDDAFAAVLAAPARNASQCAALRRVISWQKVHAILVAQSPPTLVGKIRNAIL</sequence>
<dbReference type="Proteomes" id="UP000269689">
    <property type="component" value="Unassembled WGS sequence"/>
</dbReference>
<evidence type="ECO:0000313" key="2">
    <source>
        <dbReference type="Proteomes" id="UP000269689"/>
    </source>
</evidence>
<gene>
    <name evidence="1" type="ORF">EDD53_0264</name>
</gene>
<evidence type="ECO:0000313" key="1">
    <source>
        <dbReference type="EMBL" id="RPE71150.1"/>
    </source>
</evidence>
<keyword evidence="2" id="KW-1185">Reference proteome</keyword>
<accession>A0A3N4VBE2</accession>
<proteinExistence type="predicted"/>
<reference evidence="1 2" key="1">
    <citation type="submission" date="2018-11" db="EMBL/GenBank/DDBJ databases">
        <title>Genomic Encyclopedia of Type Strains, Phase IV (KMG-IV): sequencing the most valuable type-strain genomes for metagenomic binning, comparative biology and taxonomic classification.</title>
        <authorList>
            <person name="Goeker M."/>
        </authorList>
    </citation>
    <scope>NUCLEOTIDE SEQUENCE [LARGE SCALE GENOMIC DNA]</scope>
    <source>
        <strain evidence="1 2">DSM 104731</strain>
    </source>
</reference>
<comment type="caution">
    <text evidence="1">The sequence shown here is derived from an EMBL/GenBank/DDBJ whole genome shotgun (WGS) entry which is preliminary data.</text>
</comment>
<dbReference type="RefSeq" id="WP_246002133.1">
    <property type="nucleotide sequence ID" value="NZ_RKQK01000001.1"/>
</dbReference>
<dbReference type="AlphaFoldDB" id="A0A3N4VBE2"/>